<keyword evidence="2" id="KW-1185">Reference proteome</keyword>
<dbReference type="Proteomes" id="UP000292702">
    <property type="component" value="Unassembled WGS sequence"/>
</dbReference>
<dbReference type="OrthoDB" id="6359816at2759"/>
<evidence type="ECO:0000313" key="1">
    <source>
        <dbReference type="EMBL" id="TCD65083.1"/>
    </source>
</evidence>
<reference evidence="1 2" key="1">
    <citation type="submission" date="2018-11" db="EMBL/GenBank/DDBJ databases">
        <title>Genome assembly of Steccherinum ochraceum LE-BIN_3174, the white-rot fungus of the Steccherinaceae family (The Residual Polyporoid clade, Polyporales, Basidiomycota).</title>
        <authorList>
            <person name="Fedorova T.V."/>
            <person name="Glazunova O.A."/>
            <person name="Landesman E.O."/>
            <person name="Moiseenko K.V."/>
            <person name="Psurtseva N.V."/>
            <person name="Savinova O.S."/>
            <person name="Shakhova N.V."/>
            <person name="Tyazhelova T.V."/>
            <person name="Vasina D.V."/>
        </authorList>
    </citation>
    <scope>NUCLEOTIDE SEQUENCE [LARGE SCALE GENOMIC DNA]</scope>
    <source>
        <strain evidence="1 2">LE-BIN_3174</strain>
    </source>
</reference>
<comment type="caution">
    <text evidence="1">The sequence shown here is derived from an EMBL/GenBank/DDBJ whole genome shotgun (WGS) entry which is preliminary data.</text>
</comment>
<protein>
    <submittedName>
        <fullName evidence="1">Uncharacterized protein</fullName>
    </submittedName>
</protein>
<gene>
    <name evidence="1" type="ORF">EIP91_003092</name>
</gene>
<dbReference type="AlphaFoldDB" id="A0A4R0RED1"/>
<dbReference type="STRING" id="92696.A0A4R0RED1"/>
<sequence length="207" mass="23195">AVLHAALKYDIDFVAAKARHSWDLLSEEDPVRAYATACLNKWQKEALGAARSALKLPIWPLEPPQCIEYDLISANTVLRLEQYHRSCAAAAQALTLGTERISWGHALTTEQCEHCGGTSLTAARHQLALTSWMNKYLSAIADEFASRPAPSTAFDKNVVESTIREAYEGQRPCELHFHTMEAINRFVKHFARKVEVVLCDVDLILEF</sequence>
<accession>A0A4R0RED1</accession>
<evidence type="ECO:0000313" key="2">
    <source>
        <dbReference type="Proteomes" id="UP000292702"/>
    </source>
</evidence>
<dbReference type="EMBL" id="RWJN01000199">
    <property type="protein sequence ID" value="TCD65083.1"/>
    <property type="molecule type" value="Genomic_DNA"/>
</dbReference>
<proteinExistence type="predicted"/>
<name>A0A4R0RED1_9APHY</name>
<organism evidence="1 2">
    <name type="scientific">Steccherinum ochraceum</name>
    <dbReference type="NCBI Taxonomy" id="92696"/>
    <lineage>
        <taxon>Eukaryota</taxon>
        <taxon>Fungi</taxon>
        <taxon>Dikarya</taxon>
        <taxon>Basidiomycota</taxon>
        <taxon>Agaricomycotina</taxon>
        <taxon>Agaricomycetes</taxon>
        <taxon>Polyporales</taxon>
        <taxon>Steccherinaceae</taxon>
        <taxon>Steccherinum</taxon>
    </lineage>
</organism>
<feature type="non-terminal residue" evidence="1">
    <location>
        <position position="1"/>
    </location>
</feature>